<dbReference type="KEGG" id="tsph:KIH39_14805"/>
<proteinExistence type="predicted"/>
<protein>
    <submittedName>
        <fullName evidence="3">Prolyl oligopeptidase family serine peptidase</fullName>
    </submittedName>
</protein>
<dbReference type="PANTHER" id="PTHR48081">
    <property type="entry name" value="AB HYDROLASE SUPERFAMILY PROTEIN C4A8.06C"/>
    <property type="match status" value="1"/>
</dbReference>
<dbReference type="InterPro" id="IPR050300">
    <property type="entry name" value="GDXG_lipolytic_enzyme"/>
</dbReference>
<dbReference type="Proteomes" id="UP000676194">
    <property type="component" value="Chromosome"/>
</dbReference>
<organism evidence="3 4">
    <name type="scientific">Telmatocola sphagniphila</name>
    <dbReference type="NCBI Taxonomy" id="1123043"/>
    <lineage>
        <taxon>Bacteria</taxon>
        <taxon>Pseudomonadati</taxon>
        <taxon>Planctomycetota</taxon>
        <taxon>Planctomycetia</taxon>
        <taxon>Gemmatales</taxon>
        <taxon>Gemmataceae</taxon>
    </lineage>
</organism>
<dbReference type="SUPFAM" id="SSF53474">
    <property type="entry name" value="alpha/beta-Hydrolases"/>
    <property type="match status" value="1"/>
</dbReference>
<dbReference type="GO" id="GO:0016787">
    <property type="term" value="F:hydrolase activity"/>
    <property type="evidence" value="ECO:0007669"/>
    <property type="project" value="UniProtKB-KW"/>
</dbReference>
<dbReference type="EMBL" id="CP074694">
    <property type="protein sequence ID" value="QVL30125.1"/>
    <property type="molecule type" value="Genomic_DNA"/>
</dbReference>
<keyword evidence="1" id="KW-0378">Hydrolase</keyword>
<dbReference type="InterPro" id="IPR029058">
    <property type="entry name" value="AB_hydrolase_fold"/>
</dbReference>
<sequence length="497" mass="55421">MHKTHVSIQRRRKFFLLLPLLIGFSLGFGGPLRYLHGKTVNAVPVEFKDFQQPPQSDINTAARQVAEKILEGIAKKDASLIARHCTTPFLGGSPHLQKILTNEKDLAASLKTDLCEGPYMPYMFEPKWEITATLTPAEFRREYADYLTMDPETLKALEKLKLTARDRVVVEKRRGMLVLVRSDKGGSRAIGIVTLGFGPPPFKLTRDVIYRRRHGVALTLSVVQPPKNANGAAIILPINDSFVSFPRPFNAMGLGTRQQGLLDAGFTLIFVTPGSAPKHTIPEILSDIHTAVKYVRYNADQFQIDPDRLAIMGASSGGYISLMLGLADGKGPTFPPDSDPSQVFVKYDPLENVSSRVQAVISMCPPTDWLNYGEKGKSVLEFPLFQPYVGLLDLYEYDLRRNGYNKISDREKHLQELKKLSPVHLATAKAAPIMFIHGDKDLNVPIQHSISMHEELKKVGAQSELITKVGADHGWPETVEETAMMVKWLNERMPAKK</sequence>
<evidence type="ECO:0000259" key="2">
    <source>
        <dbReference type="Pfam" id="PF20434"/>
    </source>
</evidence>
<reference evidence="3" key="1">
    <citation type="submission" date="2021-05" db="EMBL/GenBank/DDBJ databases">
        <title>Complete genome sequence of the cellulolytic planctomycete Telmatocola sphagniphila SP2T and characterization of the first cellulase from planctomycetes.</title>
        <authorList>
            <person name="Rakitin A.L."/>
            <person name="Beletsky A.V."/>
            <person name="Naumoff D.G."/>
            <person name="Kulichevskaya I.S."/>
            <person name="Mardanov A.V."/>
            <person name="Ravin N.V."/>
            <person name="Dedysh S.N."/>
        </authorList>
    </citation>
    <scope>NUCLEOTIDE SEQUENCE</scope>
    <source>
        <strain evidence="3">SP2T</strain>
    </source>
</reference>
<dbReference type="Pfam" id="PF20434">
    <property type="entry name" value="BD-FAE"/>
    <property type="match status" value="1"/>
</dbReference>
<feature type="domain" description="BD-FAE-like" evidence="2">
    <location>
        <begin position="252"/>
        <end position="456"/>
    </location>
</feature>
<accession>A0A8E6B4C0</accession>
<dbReference type="Gene3D" id="3.40.50.1820">
    <property type="entry name" value="alpha/beta hydrolase"/>
    <property type="match status" value="1"/>
</dbReference>
<dbReference type="PANTHER" id="PTHR48081:SF13">
    <property type="entry name" value="ALPHA_BETA HYDROLASE"/>
    <property type="match status" value="1"/>
</dbReference>
<name>A0A8E6B4C0_9BACT</name>
<gene>
    <name evidence="3" type="ORF">KIH39_14805</name>
</gene>
<dbReference type="AlphaFoldDB" id="A0A8E6B4C0"/>
<keyword evidence="4" id="KW-1185">Reference proteome</keyword>
<dbReference type="RefSeq" id="WP_213494009.1">
    <property type="nucleotide sequence ID" value="NZ_CP074694.1"/>
</dbReference>
<evidence type="ECO:0000256" key="1">
    <source>
        <dbReference type="ARBA" id="ARBA00022801"/>
    </source>
</evidence>
<evidence type="ECO:0000313" key="3">
    <source>
        <dbReference type="EMBL" id="QVL30125.1"/>
    </source>
</evidence>
<dbReference type="InterPro" id="IPR049492">
    <property type="entry name" value="BD-FAE-like_dom"/>
</dbReference>
<evidence type="ECO:0000313" key="4">
    <source>
        <dbReference type="Proteomes" id="UP000676194"/>
    </source>
</evidence>